<sequence length="92" mass="10734">MANIQKRGDNSWFLTVNAGKDAKGKYIRFTRTIHCRTKREAESEYAKFRLEVEAGKYIAPEKMTFGALSRSGIRNMPLNTWHSRRYTHIDPI</sequence>
<name>A0ABW5P9Z3_9BACL</name>
<protein>
    <recommendedName>
        <fullName evidence="3">AP2-like integrase N-terminal domain-containing protein</fullName>
    </recommendedName>
</protein>
<organism evidence="1 2">
    <name type="scientific">Paenibacillus gansuensis</name>
    <dbReference type="NCBI Taxonomy" id="306542"/>
    <lineage>
        <taxon>Bacteria</taxon>
        <taxon>Bacillati</taxon>
        <taxon>Bacillota</taxon>
        <taxon>Bacilli</taxon>
        <taxon>Bacillales</taxon>
        <taxon>Paenibacillaceae</taxon>
        <taxon>Paenibacillus</taxon>
    </lineage>
</organism>
<evidence type="ECO:0008006" key="3">
    <source>
        <dbReference type="Google" id="ProtNLM"/>
    </source>
</evidence>
<reference evidence="2" key="1">
    <citation type="journal article" date="2019" name="Int. J. Syst. Evol. Microbiol.">
        <title>The Global Catalogue of Microorganisms (GCM) 10K type strain sequencing project: providing services to taxonomists for standard genome sequencing and annotation.</title>
        <authorList>
            <consortium name="The Broad Institute Genomics Platform"/>
            <consortium name="The Broad Institute Genome Sequencing Center for Infectious Disease"/>
            <person name="Wu L."/>
            <person name="Ma J."/>
        </authorList>
    </citation>
    <scope>NUCLEOTIDE SEQUENCE [LARGE SCALE GENOMIC DNA]</scope>
    <source>
        <strain evidence="2">KCTC 3950</strain>
    </source>
</reference>
<dbReference type="RefSeq" id="WP_377599790.1">
    <property type="nucleotide sequence ID" value="NZ_JBHUME010000002.1"/>
</dbReference>
<dbReference type="EMBL" id="JBHUME010000002">
    <property type="protein sequence ID" value="MFD2611299.1"/>
    <property type="molecule type" value="Genomic_DNA"/>
</dbReference>
<evidence type="ECO:0000313" key="2">
    <source>
        <dbReference type="Proteomes" id="UP001597541"/>
    </source>
</evidence>
<keyword evidence="2" id="KW-1185">Reference proteome</keyword>
<dbReference type="Proteomes" id="UP001597541">
    <property type="component" value="Unassembled WGS sequence"/>
</dbReference>
<proteinExistence type="predicted"/>
<accession>A0ABW5P9Z3</accession>
<gene>
    <name evidence="1" type="ORF">ACFSUF_02555</name>
</gene>
<evidence type="ECO:0000313" key="1">
    <source>
        <dbReference type="EMBL" id="MFD2611299.1"/>
    </source>
</evidence>
<comment type="caution">
    <text evidence="1">The sequence shown here is derived from an EMBL/GenBank/DDBJ whole genome shotgun (WGS) entry which is preliminary data.</text>
</comment>